<evidence type="ECO:0000256" key="7">
    <source>
        <dbReference type="RuleBase" id="RU000382"/>
    </source>
</evidence>
<dbReference type="EC" id="4.1.1.15" evidence="3 8"/>
<reference evidence="10" key="1">
    <citation type="journal article" date="2019" name="Int. J. Syst. Evol. Microbiol.">
        <title>The Global Catalogue of Microorganisms (GCM) 10K type strain sequencing project: providing services to taxonomists for standard genome sequencing and annotation.</title>
        <authorList>
            <consortium name="The Broad Institute Genomics Platform"/>
            <consortium name="The Broad Institute Genome Sequencing Center for Infectious Disease"/>
            <person name="Wu L."/>
            <person name="Ma J."/>
        </authorList>
    </citation>
    <scope>NUCLEOTIDE SEQUENCE [LARGE SCALE GENOMIC DNA]</scope>
    <source>
        <strain evidence="10">JCM 16022</strain>
    </source>
</reference>
<dbReference type="PANTHER" id="PTHR43321">
    <property type="entry name" value="GLUTAMATE DECARBOXYLASE"/>
    <property type="match status" value="1"/>
</dbReference>
<evidence type="ECO:0000313" key="10">
    <source>
        <dbReference type="Proteomes" id="UP001501771"/>
    </source>
</evidence>
<dbReference type="InterPro" id="IPR002129">
    <property type="entry name" value="PyrdxlP-dep_de-COase"/>
</dbReference>
<dbReference type="EMBL" id="BAAAQR010000015">
    <property type="protein sequence ID" value="GAA2154550.1"/>
    <property type="molecule type" value="Genomic_DNA"/>
</dbReference>
<dbReference type="Gene3D" id="3.40.640.10">
    <property type="entry name" value="Type I PLP-dependent aspartate aminotransferase-like (Major domain)"/>
    <property type="match status" value="1"/>
</dbReference>
<keyword evidence="5 7" id="KW-0456">Lyase</keyword>
<dbReference type="RefSeq" id="WP_344156860.1">
    <property type="nucleotide sequence ID" value="NZ_BAAAQR010000015.1"/>
</dbReference>
<dbReference type="InterPro" id="IPR015424">
    <property type="entry name" value="PyrdxlP-dep_Trfase"/>
</dbReference>
<sequence length="462" mass="51880">MAIHRTTGAQAEDGSVVPRFTRAGMLEVPKTRLPEREMLPETAYQIVKDEVMLDGNARFNLATFVTTWMDDEADRVYAATFDKNMIDKDEYPQTAEIESRCVTMLADLWHAPDAAETVGTSTTGSSEGCMLAGLALKRRWQQARRSAGLDTDRPNIVMGGNVQVVWEKFANYWEVEPRYVPLEGDVFHLTADRLLDHVDENTIGVVAVLGSTMDGTYEPVEEICAKLEEYERASGVSVPVHVDAASGGFIAPFVQPDLVWDFRLPRVVSIQASGHKFGLVYPGVGWVLWRDAEHLPESLVFHVNYLGGDMPTFALNFSRPGAQVVLQYYQFLRLGRDGFRLVQQTCQDVAVHISQTLAAMPEFDVISDGRELPVVTFSVSKDVTKYDVYDVSRKLRERGWLVPAYTMPPKREDLAVLRVVVRNGFSHDMAELFLKDLHTAVDWLDDLSGPMPHEEQPSSFHH</sequence>
<dbReference type="SUPFAM" id="SSF53383">
    <property type="entry name" value="PLP-dependent transferases"/>
    <property type="match status" value="1"/>
</dbReference>
<comment type="similarity">
    <text evidence="2 7">Belongs to the group II decarboxylase family.</text>
</comment>
<keyword evidence="10" id="KW-1185">Reference proteome</keyword>
<keyword evidence="8" id="KW-0210">Decarboxylase</keyword>
<evidence type="ECO:0000256" key="8">
    <source>
        <dbReference type="RuleBase" id="RU361171"/>
    </source>
</evidence>
<dbReference type="InterPro" id="IPR010107">
    <property type="entry name" value="Glutamate_decarboxylase"/>
</dbReference>
<dbReference type="Pfam" id="PF00282">
    <property type="entry name" value="Pyridoxal_deC"/>
    <property type="match status" value="1"/>
</dbReference>
<organism evidence="9 10">
    <name type="scientific">Nocardioides koreensis</name>
    <dbReference type="NCBI Taxonomy" id="433651"/>
    <lineage>
        <taxon>Bacteria</taxon>
        <taxon>Bacillati</taxon>
        <taxon>Actinomycetota</taxon>
        <taxon>Actinomycetes</taxon>
        <taxon>Propionibacteriales</taxon>
        <taxon>Nocardioidaceae</taxon>
        <taxon>Nocardioides</taxon>
    </lineage>
</organism>
<name>A0ABP5LYG6_9ACTN</name>
<evidence type="ECO:0000256" key="1">
    <source>
        <dbReference type="ARBA" id="ARBA00001933"/>
    </source>
</evidence>
<comment type="cofactor">
    <cofactor evidence="1 7">
        <name>pyridoxal 5'-phosphate</name>
        <dbReference type="ChEBI" id="CHEBI:597326"/>
    </cofactor>
</comment>
<evidence type="ECO:0000256" key="3">
    <source>
        <dbReference type="ARBA" id="ARBA00012421"/>
    </source>
</evidence>
<accession>A0ABP5LYG6</accession>
<evidence type="ECO:0000256" key="5">
    <source>
        <dbReference type="ARBA" id="ARBA00023239"/>
    </source>
</evidence>
<protein>
    <recommendedName>
        <fullName evidence="3 8">Glutamate decarboxylase</fullName>
        <ecNumber evidence="3 8">4.1.1.15</ecNumber>
    </recommendedName>
</protein>
<dbReference type="InterPro" id="IPR015421">
    <property type="entry name" value="PyrdxlP-dep_Trfase_major"/>
</dbReference>
<evidence type="ECO:0000256" key="6">
    <source>
        <dbReference type="ARBA" id="ARBA00048868"/>
    </source>
</evidence>
<dbReference type="Gene3D" id="4.10.280.50">
    <property type="match status" value="1"/>
</dbReference>
<proteinExistence type="inferred from homology"/>
<evidence type="ECO:0000256" key="2">
    <source>
        <dbReference type="ARBA" id="ARBA00009533"/>
    </source>
</evidence>
<dbReference type="NCBIfam" id="TIGR01788">
    <property type="entry name" value="Glu-decarb-GAD"/>
    <property type="match status" value="1"/>
</dbReference>
<keyword evidence="4 7" id="KW-0663">Pyridoxal phosphate</keyword>
<dbReference type="Gene3D" id="3.90.1150.160">
    <property type="match status" value="1"/>
</dbReference>
<evidence type="ECO:0000256" key="4">
    <source>
        <dbReference type="ARBA" id="ARBA00022898"/>
    </source>
</evidence>
<evidence type="ECO:0000313" key="9">
    <source>
        <dbReference type="EMBL" id="GAA2154550.1"/>
    </source>
</evidence>
<dbReference type="Proteomes" id="UP001501771">
    <property type="component" value="Unassembled WGS sequence"/>
</dbReference>
<comment type="catalytic activity">
    <reaction evidence="6 8">
        <text>L-glutamate + H(+) = 4-aminobutanoate + CO2</text>
        <dbReference type="Rhea" id="RHEA:17785"/>
        <dbReference type="ChEBI" id="CHEBI:15378"/>
        <dbReference type="ChEBI" id="CHEBI:16526"/>
        <dbReference type="ChEBI" id="CHEBI:29985"/>
        <dbReference type="ChEBI" id="CHEBI:59888"/>
        <dbReference type="EC" id="4.1.1.15"/>
    </reaction>
</comment>
<dbReference type="PANTHER" id="PTHR43321:SF3">
    <property type="entry name" value="GLUTAMATE DECARBOXYLASE"/>
    <property type="match status" value="1"/>
</dbReference>
<comment type="caution">
    <text evidence="9">The sequence shown here is derived from an EMBL/GenBank/DDBJ whole genome shotgun (WGS) entry which is preliminary data.</text>
</comment>
<gene>
    <name evidence="9" type="ORF">GCM10009844_40550</name>
</gene>